<proteinExistence type="predicted"/>
<accession>A0A0S2ZPU7</accession>
<dbReference type="Pfam" id="PF05565">
    <property type="entry name" value="Sipho_Gp157"/>
    <property type="match status" value="1"/>
</dbReference>
<gene>
    <name evidence="2" type="ORF">RN87_10410</name>
</gene>
<dbReference type="AlphaFoldDB" id="A0A0S2ZPU7"/>
<dbReference type="InterPro" id="IPR008840">
    <property type="entry name" value="Sipho_Gp157"/>
</dbReference>
<organism evidence="2">
    <name type="scientific">Fusobacterium hwasookii ChDC F174</name>
    <dbReference type="NCBI Taxonomy" id="1307442"/>
    <lineage>
        <taxon>Bacteria</taxon>
        <taxon>Fusobacteriati</taxon>
        <taxon>Fusobacteriota</taxon>
        <taxon>Fusobacteriia</taxon>
        <taxon>Fusobacteriales</taxon>
        <taxon>Fusobacteriaceae</taxon>
        <taxon>Fusobacterium</taxon>
    </lineage>
</organism>
<feature type="coiled-coil region" evidence="1">
    <location>
        <begin position="20"/>
        <end position="79"/>
    </location>
</feature>
<dbReference type="Proteomes" id="UP000063275">
    <property type="component" value="Chromosome"/>
</dbReference>
<dbReference type="EMBL" id="CP013331">
    <property type="protein sequence ID" value="ALQ40925.1"/>
    <property type="molecule type" value="Genomic_DNA"/>
</dbReference>
<name>A0A0S2ZPU7_9FUSO</name>
<sequence length="164" mass="19371">MKLYEIKKNLVEMLDLLTEVNDDKLAKENCEEMLEFLKEELRSKSGSVLKYIRNLESEKDIVREEIERLEKFKKTKEKKLEFLKKYLVQTMLELKEKKIETDLGSYGIRKSTKVQIVDETLIPEDFIKIKTEKTLDKIGIANYIKNYGELAGAKIIENYSLQIR</sequence>
<reference evidence="2 3" key="1">
    <citation type="submission" date="2015-11" db="EMBL/GenBank/DDBJ databases">
        <authorList>
            <person name="Zhang Y."/>
            <person name="Guo Z."/>
        </authorList>
    </citation>
    <scope>NUCLEOTIDE SEQUENCE [LARGE SCALE GENOMIC DNA]</scope>
    <source>
        <strain evidence="2 3">ChDC F174</strain>
    </source>
</reference>
<dbReference type="RefSeq" id="WP_029493814.1">
    <property type="nucleotide sequence ID" value="NZ_ATKF01000105.1"/>
</dbReference>
<evidence type="ECO:0008006" key="4">
    <source>
        <dbReference type="Google" id="ProtNLM"/>
    </source>
</evidence>
<protein>
    <recommendedName>
        <fullName evidence="4">Siphovirus Gp157 family protein</fullName>
    </recommendedName>
</protein>
<evidence type="ECO:0000313" key="3">
    <source>
        <dbReference type="Proteomes" id="UP000063275"/>
    </source>
</evidence>
<dbReference type="OrthoDB" id="88994at2"/>
<evidence type="ECO:0000256" key="1">
    <source>
        <dbReference type="SAM" id="Coils"/>
    </source>
</evidence>
<keyword evidence="1" id="KW-0175">Coiled coil</keyword>
<evidence type="ECO:0000313" key="2">
    <source>
        <dbReference type="EMBL" id="ALQ40925.1"/>
    </source>
</evidence>
<dbReference type="KEGG" id="fhw:RN87_10410"/>